<dbReference type="SUPFAM" id="SSF56112">
    <property type="entry name" value="Protein kinase-like (PK-like)"/>
    <property type="match status" value="1"/>
</dbReference>
<feature type="region of interest" description="Disordered" evidence="1">
    <location>
        <begin position="461"/>
        <end position="485"/>
    </location>
</feature>
<proteinExistence type="predicted"/>
<dbReference type="PANTHER" id="PTHR44167:SF24">
    <property type="entry name" value="SERINE_THREONINE-PROTEIN KINASE CHK2"/>
    <property type="match status" value="1"/>
</dbReference>
<organism evidence="3 4">
    <name type="scientific">Prorocentrum cordatum</name>
    <dbReference type="NCBI Taxonomy" id="2364126"/>
    <lineage>
        <taxon>Eukaryota</taxon>
        <taxon>Sar</taxon>
        <taxon>Alveolata</taxon>
        <taxon>Dinophyceae</taxon>
        <taxon>Prorocentrales</taxon>
        <taxon>Prorocentraceae</taxon>
        <taxon>Prorocentrum</taxon>
    </lineage>
</organism>
<dbReference type="EMBL" id="CAUYUJ010015076">
    <property type="protein sequence ID" value="CAK0849630.1"/>
    <property type="molecule type" value="Genomic_DNA"/>
</dbReference>
<reference evidence="3" key="1">
    <citation type="submission" date="2023-10" db="EMBL/GenBank/DDBJ databases">
        <authorList>
            <person name="Chen Y."/>
            <person name="Shah S."/>
            <person name="Dougan E. K."/>
            <person name="Thang M."/>
            <person name="Chan C."/>
        </authorList>
    </citation>
    <scope>NUCLEOTIDE SEQUENCE [LARGE SCALE GENOMIC DNA]</scope>
</reference>
<evidence type="ECO:0000259" key="2">
    <source>
        <dbReference type="PROSITE" id="PS50011"/>
    </source>
</evidence>
<sequence length="662" mass="69861">MWIRLHEHVTGCVMEPAGSAYSVRAPAADGEEHMLLVRGEGGTPQTPLSDVSAAPGTPLEKAVGEAQPPEGTPRLVQPDEDHRSAPAPSRDGGGAGSPAAASSAASEGSPAAAGGGAAARSPGRGGLLGEVMSLRERMRRSFNLTDLAISTQGADGGRGAAAPAWGRGSGHGGLGGGRRKRLLCMSEADFAGKYRLGGVVVESLHPGMSILYAERVADGFPVVVKARLKAASFKKRSEEREWRSTTVVQLNMPKTECLCELLEFISTETNYFVVMEKVKGRDLFEEQADHEVRHAEAREIIFQVLEALRAMHGAGRIHKDLKLENVMVDLGTPRAGGRSAPPAEGRSPGSPAVAKVIDFDTVENWEPTSPRAKDVLGTDGYIAPEAYFGQFSPASDVYCVGVIMYKLLTRRFPIRKELFDDQPGENYVGSKAMRRIYERLKETRTRALLLQRTGAPRLPSCARRCSPSRLGPGPPPRRRCGAPGSRCRAARCPREPGRADLREAALALRGSACACASLLHGARPVGGPGGPGGRPRPTFPERRPVCGPCGRVPARRRRPSAPPLVALQSLSLQAYVEGLPCGRNKKQKRRIRGPSCCGSAAAPPIVEEGLTVHPALDRAGSPSGGGGAVADSGSLYFAMSQIARGGIGPAPAAPSDRSAQAA</sequence>
<dbReference type="InterPro" id="IPR011009">
    <property type="entry name" value="Kinase-like_dom_sf"/>
</dbReference>
<dbReference type="PROSITE" id="PS50011">
    <property type="entry name" value="PROTEIN_KINASE_DOM"/>
    <property type="match status" value="1"/>
</dbReference>
<feature type="region of interest" description="Disordered" evidence="1">
    <location>
        <begin position="38"/>
        <end position="125"/>
    </location>
</feature>
<dbReference type="InterPro" id="IPR000719">
    <property type="entry name" value="Prot_kinase_dom"/>
</dbReference>
<dbReference type="SMART" id="SM00220">
    <property type="entry name" value="S_TKc"/>
    <property type="match status" value="1"/>
</dbReference>
<evidence type="ECO:0000256" key="1">
    <source>
        <dbReference type="SAM" id="MobiDB-lite"/>
    </source>
</evidence>
<name>A0ABN9TUV6_9DINO</name>
<keyword evidence="4" id="KW-1185">Reference proteome</keyword>
<dbReference type="Proteomes" id="UP001189429">
    <property type="component" value="Unassembled WGS sequence"/>
</dbReference>
<evidence type="ECO:0000313" key="3">
    <source>
        <dbReference type="EMBL" id="CAK0849630.1"/>
    </source>
</evidence>
<feature type="compositionally biased region" description="Gly residues" evidence="1">
    <location>
        <begin position="113"/>
        <end position="125"/>
    </location>
</feature>
<gene>
    <name evidence="3" type="ORF">PCOR1329_LOCUS42270</name>
</gene>
<accession>A0ABN9TUV6</accession>
<dbReference type="Gene3D" id="1.10.510.10">
    <property type="entry name" value="Transferase(Phosphotransferase) domain 1"/>
    <property type="match status" value="1"/>
</dbReference>
<dbReference type="Pfam" id="PF00069">
    <property type="entry name" value="Pkinase"/>
    <property type="match status" value="1"/>
</dbReference>
<evidence type="ECO:0000313" key="4">
    <source>
        <dbReference type="Proteomes" id="UP001189429"/>
    </source>
</evidence>
<comment type="caution">
    <text evidence="3">The sequence shown here is derived from an EMBL/GenBank/DDBJ whole genome shotgun (WGS) entry which is preliminary data.</text>
</comment>
<dbReference type="PANTHER" id="PTHR44167">
    <property type="entry name" value="OVARIAN-SPECIFIC SERINE/THREONINE-PROTEIN KINASE LOK-RELATED"/>
    <property type="match status" value="1"/>
</dbReference>
<feature type="compositionally biased region" description="Low complexity" evidence="1">
    <location>
        <begin position="97"/>
        <end position="112"/>
    </location>
</feature>
<feature type="region of interest" description="Disordered" evidence="1">
    <location>
        <begin position="525"/>
        <end position="545"/>
    </location>
</feature>
<protein>
    <recommendedName>
        <fullName evidence="2">Protein kinase domain-containing protein</fullName>
    </recommendedName>
</protein>
<feature type="domain" description="Protein kinase" evidence="2">
    <location>
        <begin position="185"/>
        <end position="576"/>
    </location>
</feature>